<evidence type="ECO:0000256" key="3">
    <source>
        <dbReference type="ARBA" id="ARBA00016337"/>
    </source>
</evidence>
<evidence type="ECO:0000256" key="8">
    <source>
        <dbReference type="ARBA" id="ARBA00022842"/>
    </source>
</evidence>
<keyword evidence="7" id="KW-0274">FAD</keyword>
<dbReference type="GO" id="GO:0016740">
    <property type="term" value="F:transferase activity"/>
    <property type="evidence" value="ECO:0007669"/>
    <property type="project" value="UniProtKB-KW"/>
</dbReference>
<evidence type="ECO:0000256" key="7">
    <source>
        <dbReference type="ARBA" id="ARBA00022827"/>
    </source>
</evidence>
<dbReference type="GO" id="GO:0046872">
    <property type="term" value="F:metal ion binding"/>
    <property type="evidence" value="ECO:0007669"/>
    <property type="project" value="UniProtKB-KW"/>
</dbReference>
<evidence type="ECO:0000256" key="1">
    <source>
        <dbReference type="ARBA" id="ARBA00001946"/>
    </source>
</evidence>
<protein>
    <recommendedName>
        <fullName evidence="3">FAD:protein FMN transferase</fullName>
        <ecNumber evidence="2">2.7.1.180</ecNumber>
    </recommendedName>
    <alternativeName>
        <fullName evidence="9">Flavin transferase</fullName>
    </alternativeName>
</protein>
<evidence type="ECO:0000256" key="9">
    <source>
        <dbReference type="ARBA" id="ARBA00031306"/>
    </source>
</evidence>
<evidence type="ECO:0000313" key="12">
    <source>
        <dbReference type="EMBL" id="TMQ73144.1"/>
    </source>
</evidence>
<evidence type="ECO:0000256" key="4">
    <source>
        <dbReference type="ARBA" id="ARBA00022630"/>
    </source>
</evidence>
<sequence length="375" mass="40971">MPPPMEKVFRRTPEPGAPRCGRPDPTEGSARGAHAAADGVLDRGRVVDRDRGGPRRERRILHALPSRLRDVVVPNHGHLREHHARRTRLRRLGAARRRGARRARARRFPDWPGPTAVQPDVARVIAEALAVTRLSDGAEDITVEPLVRLWGFLGGEPHVPAEADVRESFRRVGSDKLRYDPAARTLQFRARGVQIDLGGIAKGYAVDRAAQRLLDAGVRDALVDVSGNMRALGAPPGAPAWRIGIRDPRDRMPYFARLDLSNAGVSTSGKYEQFVAVDGRTYGHIIDPRTGRPADGLLSVTVVSRDGLTSDAWDTGLFVLGLDAARRKARERADIEVVLVASGQGGVDTVWVESSLADRFALLPSARAAFHVAFF</sequence>
<evidence type="ECO:0000256" key="11">
    <source>
        <dbReference type="SAM" id="MobiDB-lite"/>
    </source>
</evidence>
<dbReference type="Pfam" id="PF02424">
    <property type="entry name" value="ApbE"/>
    <property type="match status" value="1"/>
</dbReference>
<dbReference type="InterPro" id="IPR003374">
    <property type="entry name" value="ApbE-like_sf"/>
</dbReference>
<feature type="compositionally biased region" description="Basic residues" evidence="11">
    <location>
        <begin position="93"/>
        <end position="106"/>
    </location>
</feature>
<evidence type="ECO:0000256" key="6">
    <source>
        <dbReference type="ARBA" id="ARBA00022723"/>
    </source>
</evidence>
<reference evidence="12 13" key="1">
    <citation type="journal article" date="2019" name="Nat. Microbiol.">
        <title>Mediterranean grassland soil C-N compound turnover is dependent on rainfall and depth, and is mediated by genomically divergent microorganisms.</title>
        <authorList>
            <person name="Diamond S."/>
            <person name="Andeer P.F."/>
            <person name="Li Z."/>
            <person name="Crits-Christoph A."/>
            <person name="Burstein D."/>
            <person name="Anantharaman K."/>
            <person name="Lane K.R."/>
            <person name="Thomas B.C."/>
            <person name="Pan C."/>
            <person name="Northen T.R."/>
            <person name="Banfield J.F."/>
        </authorList>
    </citation>
    <scope>NUCLEOTIDE SEQUENCE [LARGE SCALE GENOMIC DNA]</scope>
    <source>
        <strain evidence="12">WS_10</strain>
    </source>
</reference>
<dbReference type="Proteomes" id="UP000319836">
    <property type="component" value="Unassembled WGS sequence"/>
</dbReference>
<keyword evidence="4" id="KW-0285">Flavoprotein</keyword>
<organism evidence="12 13">
    <name type="scientific">Eiseniibacteriota bacterium</name>
    <dbReference type="NCBI Taxonomy" id="2212470"/>
    <lineage>
        <taxon>Bacteria</taxon>
        <taxon>Candidatus Eiseniibacteriota</taxon>
    </lineage>
</organism>
<dbReference type="PANTHER" id="PTHR30040">
    <property type="entry name" value="THIAMINE BIOSYNTHESIS LIPOPROTEIN APBE"/>
    <property type="match status" value="1"/>
</dbReference>
<dbReference type="SUPFAM" id="SSF143631">
    <property type="entry name" value="ApbE-like"/>
    <property type="match status" value="1"/>
</dbReference>
<gene>
    <name evidence="12" type="ORF">E6K80_00860</name>
</gene>
<feature type="compositionally biased region" description="Basic and acidic residues" evidence="11">
    <location>
        <begin position="40"/>
        <end position="54"/>
    </location>
</feature>
<keyword evidence="6" id="KW-0479">Metal-binding</keyword>
<dbReference type="InterPro" id="IPR024932">
    <property type="entry name" value="ApbE"/>
</dbReference>
<accession>A0A538UB94</accession>
<name>A0A538UB94_UNCEI</name>
<dbReference type="Gene3D" id="3.10.520.10">
    <property type="entry name" value="ApbE-like domains"/>
    <property type="match status" value="1"/>
</dbReference>
<evidence type="ECO:0000256" key="5">
    <source>
        <dbReference type="ARBA" id="ARBA00022679"/>
    </source>
</evidence>
<evidence type="ECO:0000313" key="13">
    <source>
        <dbReference type="Proteomes" id="UP000319836"/>
    </source>
</evidence>
<comment type="caution">
    <text evidence="12">The sequence shown here is derived from an EMBL/GenBank/DDBJ whole genome shotgun (WGS) entry which is preliminary data.</text>
</comment>
<keyword evidence="5 12" id="KW-0808">Transferase</keyword>
<comment type="cofactor">
    <cofactor evidence="1">
        <name>Mg(2+)</name>
        <dbReference type="ChEBI" id="CHEBI:18420"/>
    </cofactor>
</comment>
<evidence type="ECO:0000256" key="10">
    <source>
        <dbReference type="ARBA" id="ARBA00048540"/>
    </source>
</evidence>
<dbReference type="PANTHER" id="PTHR30040:SF2">
    <property type="entry name" value="FAD:PROTEIN FMN TRANSFERASE"/>
    <property type="match status" value="1"/>
</dbReference>
<feature type="region of interest" description="Disordered" evidence="11">
    <location>
        <begin position="93"/>
        <end position="112"/>
    </location>
</feature>
<proteinExistence type="predicted"/>
<dbReference type="AlphaFoldDB" id="A0A538UB94"/>
<feature type="region of interest" description="Disordered" evidence="11">
    <location>
        <begin position="1"/>
        <end position="54"/>
    </location>
</feature>
<keyword evidence="8" id="KW-0460">Magnesium</keyword>
<dbReference type="EC" id="2.7.1.180" evidence="2"/>
<evidence type="ECO:0000256" key="2">
    <source>
        <dbReference type="ARBA" id="ARBA00011955"/>
    </source>
</evidence>
<dbReference type="EMBL" id="VBPA01000021">
    <property type="protein sequence ID" value="TMQ73144.1"/>
    <property type="molecule type" value="Genomic_DNA"/>
</dbReference>
<comment type="catalytic activity">
    <reaction evidence="10">
        <text>L-threonyl-[protein] + FAD = FMN-L-threonyl-[protein] + AMP + H(+)</text>
        <dbReference type="Rhea" id="RHEA:36847"/>
        <dbReference type="Rhea" id="RHEA-COMP:11060"/>
        <dbReference type="Rhea" id="RHEA-COMP:11061"/>
        <dbReference type="ChEBI" id="CHEBI:15378"/>
        <dbReference type="ChEBI" id="CHEBI:30013"/>
        <dbReference type="ChEBI" id="CHEBI:57692"/>
        <dbReference type="ChEBI" id="CHEBI:74257"/>
        <dbReference type="ChEBI" id="CHEBI:456215"/>
        <dbReference type="EC" id="2.7.1.180"/>
    </reaction>
</comment>